<dbReference type="Gene3D" id="1.25.40.690">
    <property type="match status" value="1"/>
</dbReference>
<dbReference type="InterPro" id="IPR007230">
    <property type="entry name" value="Nup98_auto-Pept-S59_dom"/>
</dbReference>
<dbReference type="GO" id="GO:0048573">
    <property type="term" value="P:photoperiodism, flowering"/>
    <property type="evidence" value="ECO:0007669"/>
    <property type="project" value="UniProtKB-ARBA"/>
</dbReference>
<keyword evidence="3" id="KW-0509">mRNA transport</keyword>
<dbReference type="PANTHER" id="PTHR23198:SF26">
    <property type="entry name" value="NUCLEAR PORE COMPLEX PROTEIN NUP96"/>
    <property type="match status" value="1"/>
</dbReference>
<dbReference type="Pfam" id="PF04096">
    <property type="entry name" value="Nucleoporin2"/>
    <property type="match status" value="1"/>
</dbReference>
<dbReference type="OrthoDB" id="3797628at2759"/>
<dbReference type="InterPro" id="IPR021967">
    <property type="entry name" value="Nup98_C"/>
</dbReference>
<dbReference type="GO" id="GO:0051028">
    <property type="term" value="P:mRNA transport"/>
    <property type="evidence" value="ECO:0007669"/>
    <property type="project" value="UniProtKB-KW"/>
</dbReference>
<sequence length="1074" mass="120782">MASPSLIPVSGVSSEHHGTRKNMSFSNSCGMDFNVGMSSEVVSQCKKRRISQNNDFLLCEVSRDIEAMLPTLRSADYYMKPCLKELATRELMDPGYCSRVLDFTIGRVGYGSVKYLGETDIRQLELDEIVKFCRHEVVVYEDENTKPVVGQGLNKAAEVTLVLQVRSLDLEKGKLKMIVDKLRMSVERQGARFISFDPAGGEWKFSVQHFSRFGLSDDEEEDIVMDDATVVQNPVGKNGGEIYNLDDETQVDTTGVLLSHSLPAHLGLDPVRMREMKMLMFPDEEGEAEDFDDEIPTRKKPSFGKEYIRPPLHSSAQRMSHRSSPPVARKTPLALLEYNHGSSDSNSPGAILMAQQNKGLSLNPMKPEGSGFKLDFKQETPVTGSHSCNIVDAGLFMGRSFRVGWGPNGVLVHTGVPVASNNSQRVLSSVINLEKVAIDKVVRDENNKVREELVDLAFDSPLNLHKEINHVTEEVEVGSFKLRLQKLVSDRIMLSEICRSYGDIVERRLEVPGLSSSTRVVLSHQVMIWELIKVLFSDRESSAQLKSLGVDNEEDMMQDIKEASSEVDPEALPLIRRAEFSLWLQESVCPRVQDTISSVNESNYLEHIFILLTGRQLDAAVELAASRGDVRLACLLSQAGGSMVNRADVAQQLDLWKINRLDFSFIEKDRLRLYELLAGNIHGALHGGKVDWKRFLGLLMWYQLPPDTSLPIVFHSYQHLVDIGKATYPVPVYIDEGPVEEAVKWSTKERFDFSYYLMLLHASEEGEFSFLKAMFSALSSTHDPLDYHMIWHQRAVLEAIGAITTNDLHVLDMGLVSQLLCVGKCHWAIYVILHMPYREDFPYLHADLIREILFQYCESWSSEESQRQFIENLGVPAAWLHEAMAVYFNYYGDFSKALEHFLQCAHWQKAHSIFIVSVAHKLFLSAKHSEIWRLATSMEDHKSEIENWDLGAGIYISFYLLRSSLQEDNVSMSELDSIESKNAACRDFLGRLNESLAVLGGKLQVDARIAYSKMAEEVCGLLLSDIGEGSTCDDQLSCFDTAFSAPIPEDLRSSYLQGAVSVFTCFLSEACSIL</sequence>
<dbReference type="GO" id="GO:0015031">
    <property type="term" value="P:protein transport"/>
    <property type="evidence" value="ECO:0007669"/>
    <property type="project" value="UniProtKB-KW"/>
</dbReference>
<keyword evidence="2" id="KW-0813">Transport</keyword>
<evidence type="ECO:0000256" key="6">
    <source>
        <dbReference type="ARBA" id="ARBA00023132"/>
    </source>
</evidence>
<evidence type="ECO:0000313" key="11">
    <source>
        <dbReference type="EMBL" id="KAF3964643.1"/>
    </source>
</evidence>
<organism evidence="11 12">
    <name type="scientific">Castanea mollissima</name>
    <name type="common">Chinese chestnut</name>
    <dbReference type="NCBI Taxonomy" id="60419"/>
    <lineage>
        <taxon>Eukaryota</taxon>
        <taxon>Viridiplantae</taxon>
        <taxon>Streptophyta</taxon>
        <taxon>Embryophyta</taxon>
        <taxon>Tracheophyta</taxon>
        <taxon>Spermatophyta</taxon>
        <taxon>Magnoliopsida</taxon>
        <taxon>eudicotyledons</taxon>
        <taxon>Gunneridae</taxon>
        <taxon>Pentapetalae</taxon>
        <taxon>rosids</taxon>
        <taxon>fabids</taxon>
        <taxon>Fagales</taxon>
        <taxon>Fagaceae</taxon>
        <taxon>Castanea</taxon>
    </lineage>
</organism>
<evidence type="ECO:0000256" key="9">
    <source>
        <dbReference type="SAM" id="MobiDB-lite"/>
    </source>
</evidence>
<dbReference type="GO" id="GO:0005643">
    <property type="term" value="C:nuclear pore"/>
    <property type="evidence" value="ECO:0007669"/>
    <property type="project" value="UniProtKB-SubCell"/>
</dbReference>
<dbReference type="PROSITE" id="PS51434">
    <property type="entry name" value="NUP_C"/>
    <property type="match status" value="1"/>
</dbReference>
<dbReference type="InterPro" id="IPR037665">
    <property type="entry name" value="Nucleoporin_S59-like"/>
</dbReference>
<keyword evidence="6" id="KW-0906">Nuclear pore complex</keyword>
<keyword evidence="12" id="KW-1185">Reference proteome</keyword>
<gene>
    <name evidence="11" type="ORF">CMV_011095</name>
</gene>
<keyword evidence="7" id="KW-0539">Nucleus</keyword>
<proteinExistence type="predicted"/>
<protein>
    <recommendedName>
        <fullName evidence="10">Peptidase S59 domain-containing protein</fullName>
    </recommendedName>
</protein>
<dbReference type="SUPFAM" id="SSF82215">
    <property type="entry name" value="C-terminal autoproteolytic domain of nucleoporin nup98"/>
    <property type="match status" value="1"/>
</dbReference>
<evidence type="ECO:0000256" key="3">
    <source>
        <dbReference type="ARBA" id="ARBA00022816"/>
    </source>
</evidence>
<reference evidence="11" key="1">
    <citation type="submission" date="2020-03" db="EMBL/GenBank/DDBJ databases">
        <title>Castanea mollissima Vanexum genome sequencing.</title>
        <authorList>
            <person name="Staton M."/>
        </authorList>
    </citation>
    <scope>NUCLEOTIDE SEQUENCE</scope>
    <source>
        <tissue evidence="11">Leaf</tissue>
    </source>
</reference>
<dbReference type="AlphaFoldDB" id="A0A8J4RLX5"/>
<dbReference type="EMBL" id="JRKL02001335">
    <property type="protein sequence ID" value="KAF3964643.1"/>
    <property type="molecule type" value="Genomic_DNA"/>
</dbReference>
<name>A0A8J4RLX5_9ROSI</name>
<evidence type="ECO:0000256" key="2">
    <source>
        <dbReference type="ARBA" id="ARBA00022448"/>
    </source>
</evidence>
<comment type="caution">
    <text evidence="11">The sequence shown here is derived from an EMBL/GenBank/DDBJ whole genome shotgun (WGS) entry which is preliminary data.</text>
</comment>
<dbReference type="PANTHER" id="PTHR23198">
    <property type="entry name" value="NUCLEOPORIN"/>
    <property type="match status" value="1"/>
</dbReference>
<keyword evidence="4" id="KW-0653">Protein transport</keyword>
<dbReference type="Proteomes" id="UP000737018">
    <property type="component" value="Unassembled WGS sequence"/>
</dbReference>
<dbReference type="Gene3D" id="3.30.1610.10">
    <property type="entry name" value="Peptidase S59, nucleoporin"/>
    <property type="match status" value="1"/>
</dbReference>
<comment type="subunit">
    <text evidence="8">Part of the nuclear pore complex (NPC). The NPC has an eight-fold symmetrical structure comprising a central transport channel and two rings, the cytoplasmic and nuclear rings, to which eight filaments are attached. The cytoplasmic filaments have loose ends, while the nuclear filaments are joined in a distal ring, forming a nuclear basket. NPCs are highly dynamic in configuration and composition, and can be devided in 3 subcomplexes, the NUP62 subcomplex, the NUP107-160 subcomplex and the NUP93 subcomplex, containing approximately 30 different nucleoporin proteins.</text>
</comment>
<evidence type="ECO:0000256" key="1">
    <source>
        <dbReference type="ARBA" id="ARBA00004567"/>
    </source>
</evidence>
<keyword evidence="5" id="KW-0811">Translocation</keyword>
<comment type="subcellular location">
    <subcellularLocation>
        <location evidence="1">Nucleus</location>
        <location evidence="1">Nuclear pore complex</location>
    </subcellularLocation>
</comment>
<evidence type="ECO:0000259" key="10">
    <source>
        <dbReference type="PROSITE" id="PS51434"/>
    </source>
</evidence>
<dbReference type="FunFam" id="1.25.40.690:FF:000002">
    <property type="entry name" value="Nuclear pore complex protein NUP96"/>
    <property type="match status" value="1"/>
</dbReference>
<evidence type="ECO:0000256" key="5">
    <source>
        <dbReference type="ARBA" id="ARBA00023010"/>
    </source>
</evidence>
<evidence type="ECO:0000256" key="7">
    <source>
        <dbReference type="ARBA" id="ARBA00023242"/>
    </source>
</evidence>
<feature type="domain" description="Peptidase S59" evidence="10">
    <location>
        <begin position="74"/>
        <end position="210"/>
    </location>
</feature>
<dbReference type="FunFam" id="3.30.1610.10:FF:000002">
    <property type="entry name" value="nuclear pore complex protein NUP98A"/>
    <property type="match status" value="1"/>
</dbReference>
<dbReference type="InterPro" id="IPR036903">
    <property type="entry name" value="Nup98_auto-Pept-S59_dom_sf"/>
</dbReference>
<evidence type="ECO:0000256" key="8">
    <source>
        <dbReference type="ARBA" id="ARBA00065263"/>
    </source>
</evidence>
<dbReference type="Pfam" id="PF12110">
    <property type="entry name" value="Nup96"/>
    <property type="match status" value="1"/>
</dbReference>
<feature type="region of interest" description="Disordered" evidence="9">
    <location>
        <begin position="287"/>
        <end position="309"/>
    </location>
</feature>
<accession>A0A8J4RLX5</accession>
<evidence type="ECO:0000313" key="12">
    <source>
        <dbReference type="Proteomes" id="UP000737018"/>
    </source>
</evidence>
<dbReference type="GO" id="GO:0017056">
    <property type="term" value="F:structural constituent of nuclear pore"/>
    <property type="evidence" value="ECO:0007669"/>
    <property type="project" value="InterPro"/>
</dbReference>
<evidence type="ECO:0000256" key="4">
    <source>
        <dbReference type="ARBA" id="ARBA00022927"/>
    </source>
</evidence>